<keyword evidence="4 9" id="KW-0547">Nucleotide-binding</keyword>
<dbReference type="InterPro" id="IPR051786">
    <property type="entry name" value="ASN_synthetase/amidase"/>
</dbReference>
<gene>
    <name evidence="12" type="ORF">BSZ18_21810</name>
</gene>
<evidence type="ECO:0000313" key="13">
    <source>
        <dbReference type="Proteomes" id="UP000193553"/>
    </source>
</evidence>
<dbReference type="CDD" id="cd00712">
    <property type="entry name" value="AsnB"/>
    <property type="match status" value="1"/>
</dbReference>
<dbReference type="InterPro" id="IPR006426">
    <property type="entry name" value="Asn_synth_AEB"/>
</dbReference>
<dbReference type="PIRSF" id="PIRSF001589">
    <property type="entry name" value="Asn_synthetase_glu-h"/>
    <property type="match status" value="1"/>
</dbReference>
<dbReference type="EMBL" id="NAFI01000178">
    <property type="protein sequence ID" value="OSJ06731.1"/>
    <property type="molecule type" value="Genomic_DNA"/>
</dbReference>
<dbReference type="SUPFAM" id="SSF56235">
    <property type="entry name" value="N-terminal nucleophile aminohydrolases (Ntn hydrolases)"/>
    <property type="match status" value="1"/>
</dbReference>
<evidence type="ECO:0000313" key="12">
    <source>
        <dbReference type="EMBL" id="OSJ06731.1"/>
    </source>
</evidence>
<dbReference type="Gene3D" id="3.40.50.620">
    <property type="entry name" value="HUPs"/>
    <property type="match status" value="1"/>
</dbReference>
<organism evidence="12 13">
    <name type="scientific">Bradyrhizobium canariense</name>
    <dbReference type="NCBI Taxonomy" id="255045"/>
    <lineage>
        <taxon>Bacteria</taxon>
        <taxon>Pseudomonadati</taxon>
        <taxon>Pseudomonadota</taxon>
        <taxon>Alphaproteobacteria</taxon>
        <taxon>Hyphomicrobiales</taxon>
        <taxon>Nitrobacteraceae</taxon>
        <taxon>Bradyrhizobium</taxon>
    </lineage>
</organism>
<dbReference type="GO" id="GO:0006529">
    <property type="term" value="P:asparagine biosynthetic process"/>
    <property type="evidence" value="ECO:0007669"/>
    <property type="project" value="UniProtKB-KW"/>
</dbReference>
<dbReference type="Pfam" id="PF13537">
    <property type="entry name" value="GATase_7"/>
    <property type="match status" value="1"/>
</dbReference>
<comment type="catalytic activity">
    <reaction evidence="7">
        <text>L-aspartate + L-glutamine + ATP + H2O = L-asparagine + L-glutamate + AMP + diphosphate + H(+)</text>
        <dbReference type="Rhea" id="RHEA:12228"/>
        <dbReference type="ChEBI" id="CHEBI:15377"/>
        <dbReference type="ChEBI" id="CHEBI:15378"/>
        <dbReference type="ChEBI" id="CHEBI:29985"/>
        <dbReference type="ChEBI" id="CHEBI:29991"/>
        <dbReference type="ChEBI" id="CHEBI:30616"/>
        <dbReference type="ChEBI" id="CHEBI:33019"/>
        <dbReference type="ChEBI" id="CHEBI:58048"/>
        <dbReference type="ChEBI" id="CHEBI:58359"/>
        <dbReference type="ChEBI" id="CHEBI:456215"/>
        <dbReference type="EC" id="6.3.5.4"/>
    </reaction>
</comment>
<evidence type="ECO:0000256" key="6">
    <source>
        <dbReference type="ARBA" id="ARBA00022962"/>
    </source>
</evidence>
<sequence length="615" mass="68226">MCGIIGVASRRPLASREWLDAGCAAMAHRGPDDGGSWWSAKGNVGLAQRRLAIIDLSPGGHQPMHYAANRLTIVFNGEIYNYLDLRDLLRSKGHKFTTQSDTEVVLAAYSEWGTDCLSHLNGMFALALYDDDKKRLFLARDRAGEKPMFYAVKGSELRFASELKGLMADPGFSRTIDPVALDCYLMMGYVPGGACILQGVHKLPPAHALTFSLEDGETKVWRYWSLPPAPEFDANDDQALVDELEALLADSVRRQLVADVPVGVLLSGGVDSSLVTAMAVRASPHVKTFTVGFKGHGRYDEAQYARLVADHFGTNHIELYAGDATPDILPMLARQYDEPLFDSSMIPTFLVSRLVRQHCTVALGGDGGDELFGGYEEYRRVLFLEEKVGPIPLALRKMAATAGDALLPTGFRGRNWIKALGVDFKADLPSVASHFAASERRALMGPLWDTPADDIRAARVPIARDLLQRNTRMDFENYLPEDILVKVDRASMLASLEMRAPFLDLRIAEFAFGRVPTRLKSSSTERKILLKRLCKKILPPQFDADRKQGFSIPLPEWLKAGPWRSFVSDVLLDPNSIFDKRAVSALIEGHGGKRNNAERLFGLTVFELWRREYGI</sequence>
<feature type="binding site" evidence="9">
    <location>
        <position position="101"/>
    </location>
    <ligand>
        <name>L-glutamine</name>
        <dbReference type="ChEBI" id="CHEBI:58359"/>
    </ligand>
</feature>
<dbReference type="GO" id="GO:0005829">
    <property type="term" value="C:cytosol"/>
    <property type="evidence" value="ECO:0007669"/>
    <property type="project" value="TreeGrafter"/>
</dbReference>
<dbReference type="NCBIfam" id="TIGR01536">
    <property type="entry name" value="asn_synth_AEB"/>
    <property type="match status" value="1"/>
</dbReference>
<accession>A0A1X3GND3</accession>
<feature type="domain" description="Glutamine amidotransferase type-2" evidence="11">
    <location>
        <begin position="2"/>
        <end position="214"/>
    </location>
</feature>
<dbReference type="SUPFAM" id="SSF52402">
    <property type="entry name" value="Adenine nucleotide alpha hydrolases-like"/>
    <property type="match status" value="1"/>
</dbReference>
<evidence type="ECO:0000259" key="11">
    <source>
        <dbReference type="PROSITE" id="PS51278"/>
    </source>
</evidence>
<evidence type="ECO:0000256" key="8">
    <source>
        <dbReference type="PIRSR" id="PIRSR001589-1"/>
    </source>
</evidence>
<keyword evidence="8" id="KW-0061">Asparagine biosynthesis</keyword>
<dbReference type="Gene3D" id="3.60.20.10">
    <property type="entry name" value="Glutamine Phosphoribosylpyrophosphate, subunit 1, domain 1"/>
    <property type="match status" value="1"/>
</dbReference>
<dbReference type="EC" id="6.3.5.4" evidence="3"/>
<reference evidence="12 13" key="1">
    <citation type="submission" date="2017-03" db="EMBL/GenBank/DDBJ databases">
        <title>Whole genome sequences of fourteen strains of Bradyrhizobium canariense and one strain of Bradyrhizobium japonicum isolated from Lupinus (Papilionoideae: Genisteae) species in Algeria.</title>
        <authorList>
            <person name="Crovadore J."/>
            <person name="Chekireb D."/>
            <person name="Brachmann A."/>
            <person name="Chablais R."/>
            <person name="Cochard B."/>
            <person name="Lefort F."/>
        </authorList>
    </citation>
    <scope>NUCLEOTIDE SEQUENCE [LARGE SCALE GENOMIC DNA]</scope>
    <source>
        <strain evidence="12 13">UBMA195</strain>
    </source>
</reference>
<dbReference type="InterPro" id="IPR001962">
    <property type="entry name" value="Asn_synthase"/>
</dbReference>
<comment type="pathway">
    <text evidence="1">Amino-acid biosynthesis; L-asparagine biosynthesis; L-asparagine from L-aspartate (L-Gln route): step 1/1.</text>
</comment>
<dbReference type="GO" id="GO:0005524">
    <property type="term" value="F:ATP binding"/>
    <property type="evidence" value="ECO:0007669"/>
    <property type="project" value="UniProtKB-KW"/>
</dbReference>
<evidence type="ECO:0000256" key="10">
    <source>
        <dbReference type="PIRSR" id="PIRSR001589-3"/>
    </source>
</evidence>
<feature type="site" description="Important for beta-aspartyl-AMP intermediate formation" evidence="10">
    <location>
        <position position="366"/>
    </location>
</feature>
<dbReference type="PROSITE" id="PS51278">
    <property type="entry name" value="GATASE_TYPE_2"/>
    <property type="match status" value="1"/>
</dbReference>
<evidence type="ECO:0000256" key="4">
    <source>
        <dbReference type="ARBA" id="ARBA00022741"/>
    </source>
</evidence>
<dbReference type="PANTHER" id="PTHR43284:SF1">
    <property type="entry name" value="ASPARAGINE SYNTHETASE"/>
    <property type="match status" value="1"/>
</dbReference>
<protein>
    <recommendedName>
        <fullName evidence="3">asparagine synthase (glutamine-hydrolyzing)</fullName>
        <ecNumber evidence="3">6.3.5.4</ecNumber>
    </recommendedName>
</protein>
<comment type="caution">
    <text evidence="12">The sequence shown here is derived from an EMBL/GenBank/DDBJ whole genome shotgun (WGS) entry which is preliminary data.</text>
</comment>
<keyword evidence="5 9" id="KW-0067">ATP-binding</keyword>
<dbReference type="AlphaFoldDB" id="A0A1X3GND3"/>
<evidence type="ECO:0000256" key="9">
    <source>
        <dbReference type="PIRSR" id="PIRSR001589-2"/>
    </source>
</evidence>
<feature type="active site" description="For GATase activity" evidence="8">
    <location>
        <position position="2"/>
    </location>
</feature>
<keyword evidence="8" id="KW-0028">Amino-acid biosynthesis</keyword>
<evidence type="ECO:0000256" key="1">
    <source>
        <dbReference type="ARBA" id="ARBA00005187"/>
    </source>
</evidence>
<dbReference type="InterPro" id="IPR029055">
    <property type="entry name" value="Ntn_hydrolases_N"/>
</dbReference>
<dbReference type="RefSeq" id="WP_085359982.1">
    <property type="nucleotide sequence ID" value="NZ_NAFD01000181.1"/>
</dbReference>
<dbReference type="InterPro" id="IPR033738">
    <property type="entry name" value="AsnB_N"/>
</dbReference>
<dbReference type="OrthoDB" id="9763290at2"/>
<proteinExistence type="inferred from homology"/>
<dbReference type="GO" id="GO:0004066">
    <property type="term" value="F:asparagine synthase (glutamine-hydrolyzing) activity"/>
    <property type="evidence" value="ECO:0007669"/>
    <property type="project" value="UniProtKB-EC"/>
</dbReference>
<keyword evidence="6 8" id="KW-0315">Glutamine amidotransferase</keyword>
<dbReference type="Pfam" id="PF00733">
    <property type="entry name" value="Asn_synthase"/>
    <property type="match status" value="1"/>
</dbReference>
<evidence type="ECO:0000256" key="3">
    <source>
        <dbReference type="ARBA" id="ARBA00012737"/>
    </source>
</evidence>
<name>A0A1X3GND3_9BRAD</name>
<feature type="binding site" evidence="9">
    <location>
        <position position="265"/>
    </location>
    <ligand>
        <name>ATP</name>
        <dbReference type="ChEBI" id="CHEBI:30616"/>
    </ligand>
</feature>
<dbReference type="Proteomes" id="UP000193553">
    <property type="component" value="Unassembled WGS sequence"/>
</dbReference>
<dbReference type="InterPro" id="IPR014729">
    <property type="entry name" value="Rossmann-like_a/b/a_fold"/>
</dbReference>
<dbReference type="PANTHER" id="PTHR43284">
    <property type="entry name" value="ASPARAGINE SYNTHETASE (GLUTAMINE-HYDROLYZING)"/>
    <property type="match status" value="1"/>
</dbReference>
<feature type="binding site" evidence="9">
    <location>
        <position position="291"/>
    </location>
    <ligand>
        <name>ATP</name>
        <dbReference type="ChEBI" id="CHEBI:30616"/>
    </ligand>
</feature>
<dbReference type="InterPro" id="IPR017932">
    <property type="entry name" value="GATase_2_dom"/>
</dbReference>
<evidence type="ECO:0000256" key="5">
    <source>
        <dbReference type="ARBA" id="ARBA00022840"/>
    </source>
</evidence>
<evidence type="ECO:0000256" key="7">
    <source>
        <dbReference type="ARBA" id="ARBA00048741"/>
    </source>
</evidence>
<dbReference type="CDD" id="cd01991">
    <property type="entry name" value="Asn_synthase_B_C"/>
    <property type="match status" value="1"/>
</dbReference>
<evidence type="ECO:0000256" key="2">
    <source>
        <dbReference type="ARBA" id="ARBA00005752"/>
    </source>
</evidence>
<comment type="similarity">
    <text evidence="2">Belongs to the asparagine synthetase family.</text>
</comment>